<dbReference type="EMBL" id="QKZI01000001">
    <property type="protein sequence ID" value="PZX08006.1"/>
    <property type="molecule type" value="Genomic_DNA"/>
</dbReference>
<dbReference type="SUPFAM" id="SSF56425">
    <property type="entry name" value="Succinate dehydrogenase/fumarate reductase flavoprotein, catalytic domain"/>
    <property type="match status" value="1"/>
</dbReference>
<evidence type="ECO:0000259" key="5">
    <source>
        <dbReference type="Pfam" id="PF00890"/>
    </source>
</evidence>
<proteinExistence type="predicted"/>
<dbReference type="Pfam" id="PF00890">
    <property type="entry name" value="FAD_binding_2"/>
    <property type="match status" value="1"/>
</dbReference>
<dbReference type="Proteomes" id="UP000248646">
    <property type="component" value="Unassembled WGS sequence"/>
</dbReference>
<keyword evidence="3" id="KW-0274">FAD</keyword>
<dbReference type="SUPFAM" id="SSF51905">
    <property type="entry name" value="FAD/NAD(P)-binding domain"/>
    <property type="match status" value="1"/>
</dbReference>
<dbReference type="InterPro" id="IPR027477">
    <property type="entry name" value="Succ_DH/fumarate_Rdtase_cat_sf"/>
</dbReference>
<dbReference type="InterPro" id="IPR003953">
    <property type="entry name" value="FAD-dep_OxRdtase_2_FAD-bd"/>
</dbReference>
<keyword evidence="7" id="KW-1185">Reference proteome</keyword>
<evidence type="ECO:0000313" key="7">
    <source>
        <dbReference type="Proteomes" id="UP000248646"/>
    </source>
</evidence>
<comment type="caution">
    <text evidence="6">The sequence shown here is derived from an EMBL/GenBank/DDBJ whole genome shotgun (WGS) entry which is preliminary data.</text>
</comment>
<evidence type="ECO:0000256" key="2">
    <source>
        <dbReference type="ARBA" id="ARBA00022630"/>
    </source>
</evidence>
<sequence>MAREVDFDLVVIGCGVAGTSAALAAVEKAKEQGKELKVAILERAPFDQRGGNSRWTAAYMRMENIDTPAENLVEDMLDFSDHYSDRAYIETLAKDAGPTLRWVESKGVEFDYLPTMFLTAAKPRLLPVGGGRAIIDALSLRARALGVEIMYESTAWDLILDDDGAVEALKVRINDGSSVTLKVGSVILASGGFQGSQEMMAQYIGKDAHKIPTVAEGGLFNKGEMIRLALKIGAKSAGQFDSFHAETVDPRSKREEAGVMLYPYGILVNQEGNRFTDEGIATIDEQYEEVARKIFYDCPNHLAYMISDQQIYNIPGYEEALQTEVEAIEAETIEELALKINVSPERLLETVEQFNHAVQPGEFLWNKKDNKKAINITPPKSNWAIQINQGPFVAYPIICCNVFTNGGLATDINGRVLSNDDVPIPGLYAAGETAGLYYGKYPGGTSVLRGLVYGKRSGEHVANSIPVKKEAYVK</sequence>
<dbReference type="PANTHER" id="PTHR43400:SF7">
    <property type="entry name" value="FAD-DEPENDENT OXIDOREDUCTASE 2 FAD BINDING DOMAIN-CONTAINING PROTEIN"/>
    <property type="match status" value="1"/>
</dbReference>
<dbReference type="Gene3D" id="3.50.50.60">
    <property type="entry name" value="FAD/NAD(P)-binding domain"/>
    <property type="match status" value="1"/>
</dbReference>
<dbReference type="AlphaFoldDB" id="A0A2W7PI51"/>
<name>A0A2W7PI51_9BACI</name>
<accession>A0A2W7PI51</accession>
<gene>
    <name evidence="6" type="ORF">C7437_1011128</name>
</gene>
<dbReference type="RefSeq" id="WP_111438602.1">
    <property type="nucleotide sequence ID" value="NZ_QKZI01000001.1"/>
</dbReference>
<dbReference type="InterPro" id="IPR036188">
    <property type="entry name" value="FAD/NAD-bd_sf"/>
</dbReference>
<evidence type="ECO:0000256" key="4">
    <source>
        <dbReference type="ARBA" id="ARBA00023002"/>
    </source>
</evidence>
<dbReference type="PANTHER" id="PTHR43400">
    <property type="entry name" value="FUMARATE REDUCTASE"/>
    <property type="match status" value="1"/>
</dbReference>
<keyword evidence="2" id="KW-0285">Flavoprotein</keyword>
<protein>
    <submittedName>
        <fullName evidence="6">Tricarballylate dehydrogenase</fullName>
    </submittedName>
</protein>
<dbReference type="GO" id="GO:0033765">
    <property type="term" value="F:steroid dehydrogenase activity, acting on the CH-CH group of donors"/>
    <property type="evidence" value="ECO:0007669"/>
    <property type="project" value="UniProtKB-ARBA"/>
</dbReference>
<keyword evidence="4" id="KW-0560">Oxidoreductase</keyword>
<feature type="domain" description="FAD-dependent oxidoreductase 2 FAD-binding" evidence="5">
    <location>
        <begin position="8"/>
        <end position="446"/>
    </location>
</feature>
<comment type="cofactor">
    <cofactor evidence="1">
        <name>FAD</name>
        <dbReference type="ChEBI" id="CHEBI:57692"/>
    </cofactor>
</comment>
<organism evidence="6 7">
    <name type="scientific">Psychrobacillus insolitus</name>
    <dbReference type="NCBI Taxonomy" id="1461"/>
    <lineage>
        <taxon>Bacteria</taxon>
        <taxon>Bacillati</taxon>
        <taxon>Bacillota</taxon>
        <taxon>Bacilli</taxon>
        <taxon>Bacillales</taxon>
        <taxon>Bacillaceae</taxon>
        <taxon>Psychrobacillus</taxon>
    </lineage>
</organism>
<dbReference type="Gene3D" id="3.90.700.10">
    <property type="entry name" value="Succinate dehydrogenase/fumarate reductase flavoprotein, catalytic domain"/>
    <property type="match status" value="1"/>
</dbReference>
<dbReference type="InterPro" id="IPR050315">
    <property type="entry name" value="FAD-oxidoreductase_2"/>
</dbReference>
<evidence type="ECO:0000256" key="3">
    <source>
        <dbReference type="ARBA" id="ARBA00022827"/>
    </source>
</evidence>
<reference evidence="6 7" key="1">
    <citation type="submission" date="2018-06" db="EMBL/GenBank/DDBJ databases">
        <title>Genomic Encyclopedia of Type Strains, Phase IV (KMG-IV): sequencing the most valuable type-strain genomes for metagenomic binning, comparative biology and taxonomic classification.</title>
        <authorList>
            <person name="Goeker M."/>
        </authorList>
    </citation>
    <scope>NUCLEOTIDE SEQUENCE [LARGE SCALE GENOMIC DNA]</scope>
    <source>
        <strain evidence="6 7">DSM 5</strain>
    </source>
</reference>
<evidence type="ECO:0000313" key="6">
    <source>
        <dbReference type="EMBL" id="PZX08006.1"/>
    </source>
</evidence>
<dbReference type="OrthoDB" id="9806724at2"/>
<evidence type="ECO:0000256" key="1">
    <source>
        <dbReference type="ARBA" id="ARBA00001974"/>
    </source>
</evidence>